<dbReference type="GO" id="GO:0008137">
    <property type="term" value="F:NADH dehydrogenase (ubiquinone) activity"/>
    <property type="evidence" value="ECO:0007669"/>
    <property type="project" value="UniProtKB-UniRule"/>
</dbReference>
<dbReference type="GO" id="GO:0031966">
    <property type="term" value="C:mitochondrial membrane"/>
    <property type="evidence" value="ECO:0007669"/>
    <property type="project" value="UniProtKB-SubCell"/>
</dbReference>
<dbReference type="Pfam" id="PF00499">
    <property type="entry name" value="Oxidored_q3"/>
    <property type="match status" value="1"/>
</dbReference>
<keyword evidence="2" id="KW-1278">Translocase</keyword>
<keyword evidence="2" id="KW-0520">NAD</keyword>
<keyword evidence="2" id="KW-0679">Respiratory chain</keyword>
<keyword evidence="2" id="KW-1133">Transmembrane helix</keyword>
<reference evidence="3" key="1">
    <citation type="journal article" date="2010" name="Mol. Phylogenet. Evol.">
        <title>Mitochondrial genome evolution in Ophiuroidea, Echinoidea, and Holothuroidea: Insights in phylogenetic relationships of Echinodermata.</title>
        <authorList>
            <person name="Perseke M."/>
            <person name="Bernhard D."/>
            <person name="Fritzsch G."/>
            <person name="Bruemmer F."/>
            <person name="Stadler P.F."/>
            <person name="Schlegel M."/>
        </authorList>
    </citation>
    <scope>NUCLEOTIDE SEQUENCE</scope>
</reference>
<keyword evidence="2" id="KW-0812">Transmembrane</keyword>
<dbReference type="EC" id="7.1.1.2" evidence="2"/>
<dbReference type="EMBL" id="FN562578">
    <property type="protein sequence ID" value="CBH40122.1"/>
    <property type="molecule type" value="Genomic_DNA"/>
</dbReference>
<comment type="similarity">
    <text evidence="2">Belongs to the complex I subunit 6 family.</text>
</comment>
<evidence type="ECO:0000256" key="1">
    <source>
        <dbReference type="ARBA" id="ARBA00021095"/>
    </source>
</evidence>
<protein>
    <recommendedName>
        <fullName evidence="1 2">NADH-ubiquinone oxidoreductase chain 6</fullName>
        <ecNumber evidence="2">7.1.1.2</ecNumber>
    </recommendedName>
</protein>
<organism evidence="3">
    <name type="scientific">Amphipholis squamata</name>
    <name type="common">Dwarf brittle Star</name>
    <name type="synonym">Asterias squamata</name>
    <dbReference type="NCBI Taxonomy" id="48271"/>
    <lineage>
        <taxon>Eukaryota</taxon>
        <taxon>Metazoa</taxon>
        <taxon>Echinodermata</taxon>
        <taxon>Eleutherozoa</taxon>
        <taxon>Asterozoa</taxon>
        <taxon>Ophiuroidea</taxon>
        <taxon>Myophiuroidea</taxon>
        <taxon>Metophiurida</taxon>
        <taxon>Ophintegrida</taxon>
        <taxon>Amphilepidida</taxon>
        <taxon>Ophiurina</taxon>
        <taxon>Gnathophiurina</taxon>
        <taxon>Amphiuroidea</taxon>
        <taxon>Amphiuridae</taxon>
        <taxon>Amphipholis</taxon>
    </lineage>
</organism>
<geneLocation type="mitochondrion" evidence="3"/>
<comment type="catalytic activity">
    <reaction evidence="2">
        <text>a ubiquinone + NADH + 5 H(+)(in) = a ubiquinol + NAD(+) + 4 H(+)(out)</text>
        <dbReference type="Rhea" id="RHEA:29091"/>
        <dbReference type="Rhea" id="RHEA-COMP:9565"/>
        <dbReference type="Rhea" id="RHEA-COMP:9566"/>
        <dbReference type="ChEBI" id="CHEBI:15378"/>
        <dbReference type="ChEBI" id="CHEBI:16389"/>
        <dbReference type="ChEBI" id="CHEBI:17976"/>
        <dbReference type="ChEBI" id="CHEBI:57540"/>
        <dbReference type="ChEBI" id="CHEBI:57945"/>
        <dbReference type="EC" id="7.1.1.2"/>
    </reaction>
</comment>
<accession>D3H5U8</accession>
<comment type="function">
    <text evidence="2">Core subunit of the mitochondrial membrane respiratory chain NADH dehydrogenase (Complex I) which catalyzes electron transfer from NADH through the respiratory chain, using ubiquinone as an electron acceptor. Essential for the catalytic activity and assembly of complex I.</text>
</comment>
<keyword evidence="2" id="KW-0830">Ubiquinone</keyword>
<comment type="subcellular location">
    <subcellularLocation>
        <location evidence="2">Mitochondrion membrane</location>
        <topology evidence="2">Multi-pass membrane protein</topology>
    </subcellularLocation>
</comment>
<gene>
    <name evidence="3" type="primary">NADH6</name>
</gene>
<feature type="transmembrane region" description="Helical" evidence="2">
    <location>
        <begin position="35"/>
        <end position="68"/>
    </location>
</feature>
<evidence type="ECO:0000256" key="2">
    <source>
        <dbReference type="RuleBase" id="RU004430"/>
    </source>
</evidence>
<keyword evidence="2 3" id="KW-0496">Mitochondrion</keyword>
<dbReference type="AlphaFoldDB" id="D3H5U8"/>
<keyword evidence="2" id="KW-0249">Electron transport</keyword>
<keyword evidence="2" id="KW-0472">Membrane</keyword>
<feature type="transmembrane region" description="Helical" evidence="2">
    <location>
        <begin position="80"/>
        <end position="105"/>
    </location>
</feature>
<sequence>MMIVLIVISLIFGICIVFASRSPYFGIFGVLLQALSFSLLLCLFGLPFFGLLTILIYVGGMLIIFLFSTVLSAERYPDSGWLEALSLSLVLLLLGGSLIDSWSSLSNDQLTLLNLNNENSLGEVFSGYGLVVLLVVLGLLMALLIVLAFGYEHSRITLRKL</sequence>
<evidence type="ECO:0000313" key="3">
    <source>
        <dbReference type="EMBL" id="CBH40122.1"/>
    </source>
</evidence>
<keyword evidence="2" id="KW-0813">Transport</keyword>
<dbReference type="Gene3D" id="1.20.120.1200">
    <property type="entry name" value="NADH-ubiquinone/plastoquinone oxidoreductase chain 6, subunit NuoJ"/>
    <property type="match status" value="1"/>
</dbReference>
<feature type="transmembrane region" description="Helical" evidence="2">
    <location>
        <begin position="125"/>
        <end position="151"/>
    </location>
</feature>
<dbReference type="InterPro" id="IPR001457">
    <property type="entry name" value="NADH_UbQ/plastoQ_OxRdtase_su6"/>
</dbReference>
<dbReference type="InterPro" id="IPR042106">
    <property type="entry name" value="Nuo/plastoQ_OxRdtase_6_NuoJ"/>
</dbReference>
<proteinExistence type="inferred from homology"/>
<name>D3H5U8_AMPSQ</name>